<dbReference type="Pfam" id="PF00076">
    <property type="entry name" value="RRM_1"/>
    <property type="match status" value="5"/>
</dbReference>
<feature type="compositionally biased region" description="Polar residues" evidence="6">
    <location>
        <begin position="120"/>
        <end position="130"/>
    </location>
</feature>
<dbReference type="Gene3D" id="1.10.10.60">
    <property type="entry name" value="Homeodomain-like"/>
    <property type="match status" value="1"/>
</dbReference>
<feature type="region of interest" description="Disordered" evidence="6">
    <location>
        <begin position="1256"/>
        <end position="1281"/>
    </location>
</feature>
<feature type="region of interest" description="Disordered" evidence="6">
    <location>
        <begin position="1051"/>
        <end position="1095"/>
    </location>
</feature>
<dbReference type="InterPro" id="IPR034423">
    <property type="entry name" value="RBM19_RRM5"/>
</dbReference>
<evidence type="ECO:0000256" key="3">
    <source>
        <dbReference type="ARBA" id="ARBA00022884"/>
    </source>
</evidence>
<feature type="compositionally biased region" description="Basic residues" evidence="6">
    <location>
        <begin position="474"/>
        <end position="496"/>
    </location>
</feature>
<dbReference type="InterPro" id="IPR051945">
    <property type="entry name" value="RRM_MRD1_RNA_proc_ribogen"/>
</dbReference>
<feature type="compositionally biased region" description="Low complexity" evidence="6">
    <location>
        <begin position="1461"/>
        <end position="1479"/>
    </location>
</feature>
<dbReference type="CDD" id="cd00167">
    <property type="entry name" value="SANT"/>
    <property type="match status" value="1"/>
</dbReference>
<keyword evidence="11" id="KW-1185">Reference proteome</keyword>
<dbReference type="GO" id="GO:0003729">
    <property type="term" value="F:mRNA binding"/>
    <property type="evidence" value="ECO:0007669"/>
    <property type="project" value="TreeGrafter"/>
</dbReference>
<feature type="compositionally biased region" description="Pro residues" evidence="6">
    <location>
        <begin position="567"/>
        <end position="582"/>
    </location>
</feature>
<dbReference type="PANTHER" id="PTHR48039:SF5">
    <property type="entry name" value="RNA-BINDING PROTEIN 28"/>
    <property type="match status" value="1"/>
</dbReference>
<dbReference type="OrthoDB" id="439639at2759"/>
<evidence type="ECO:0000256" key="1">
    <source>
        <dbReference type="ARBA" id="ARBA00004123"/>
    </source>
</evidence>
<proteinExistence type="predicted"/>
<feature type="domain" description="RRM" evidence="8">
    <location>
        <begin position="1731"/>
        <end position="1803"/>
    </location>
</feature>
<keyword evidence="4" id="KW-0539">Nucleus</keyword>
<sequence>MTATGDSLPDATGHCVALQRSDSVTSSIDQSTPDATPLTRRTINGKHVTVPFEHGTHQATPSHLETVALSLGSSGLPTPDSAVRPTPIADQSSVFATPLGRAPRPESQRRLYDSFVPPRSGQQTPLSPTPNALDESLIRLGQTFSIIKAKITEMGPGIRWEVQLLIMSPDAPADTTADTTGAESPLRVRTIVPPAPCFPTVETLDESQLNTLSDRDIDQMSADQLRAALRAVVRRQRARSPAATTTTRATTPSWGTFSAGDQFAARPTSRPRSHVEAASGLALLADSVSRRSPQPVPVVMARTASDSNAGASRSQSPSAAGPLAPQRSSQSLYELFERCRRHSLKDPPEGPRSPLVRSHTHSASVGSVLPTDPNPPLALLRAKEDARTESDNFDSGDDRTESDPDLAEKLQGTAVNLTGPTASPGDDVAADAVMETLRPSGSARRPLSKGRPLSYGRNKRKALPTSSNSPSKPRSSRGARGPPKRRHVDPRHRISSRSRPMPVSLAVRIPTPVAPSSPTDVATIPDSSDVNASPDYANRPVGQQTNLESPMEHLDLNTPTDSGRPSLLPPLTPLPPPQPPSAVPGSPVNRDGSRWRGLVDKVTRRGPEGPDSTESKLRSPIRLLTVPRHPGYLPPSDETTSMADVDTVTTSGAHPSPGFLSILGLKKRTTSRPTSVTALAPAAGPPLAPNAANYAPYPHPTHVGHFPTYVAGPPAPGPDANDHARHSRAITASRMAPYISTSRFGIPYHPTKRRRSVYAKWSTAEDILLRVATCKYGEKNWDSIAREVPGRTYHQCRQRWNKSLKFTHPLTAEELSTGKLATSLDVEGARTTVLAAIQNQAEAAAHAESHAAAHHHHAHHPPMPGPPGPVLVARPPYHIAPSVGPGTPYPTGPYAVAYDAHSHSASYAGNMQPHAGYPRPHYANHPQPSGSYFTTPAGALHYPPPPTSAWSPTSGAPSDQVSASSSTSSLASSHQPPLDHPGGGPPAPTLTSHQGAYLHPPSPAQPWSPGYGPAGDLACYSLHSTNASPMDDRPETYRHRIKKKMSSTIGRIVHGNGIGDGSRSSPPAAYRQNAKPTTELGSRTSTAGDSYSPPPVTLAPIVESAACHAEPATTVAHKTTRLVKNIVAPPLSNHVDDIPVELRARSMSSRIIVKNLPKYLDDDRLKEHFASRGPVTDARVMKTKTGTSRMFGFVGYATEKDAKQAIRHFHQTFLDTARLIVEPAKAINDASLPRPWSVHSAGSSAYEKRQQRIEAKLNAKKSSATDGQKGGVEADGSAPVAVPPKALTTKQRHIQELFETTLNDPSFQEFAHVMQPRTKTKTWANDDLPASKAKGTVPKVSAQVLAVPNRKPGGAGLTVTKTHVTFKDSDDEYEDLPDPAPRPTATDSVKAAAAPTKNTKADSASSGNDSSEENTGGSDSSDDGDSDDDTDLTTTAVSDLDWLKSRMKDTEIEADETAEQASGESDSSSSDSGSSGTESSDSDAEDDEAGKGVGAADNDAEGQTITEAPLSAAAAALNMSTTTGSLDTKAPGYDPKELILETGRLFIRNLSYTCTEEDIRKLFETYGPLSEIHMPIALDTKQCKGFAYVLYLLPEHAYKAFQAMDMQFFLGRLLHVLPAKDKITPKELDARNPRLRETGMTSVKSEREAKRRAESRNDFNWNSLYMSRDAVLDSIADRLNVSKDEILDPDATNAAVRVAMAETHLINETKAFLEEHGLVLDSFAKRDRSETVLLVKNIPYNTTDVELRELFGKHGDLGRVLIPPAGTIAVVEFMEPVEARSAFRHLAYRKLRDAIIYLEKAPMGVFREAYDPAMHKPVPKPGVTAPETAKSASKPTTIESAAIFANEAAVPASAMADDDDDRDDGPVEGSTLFIKNLSFQTEDSAFREFCNAVPGLRSALVRRRDDPKRPGAKLSMGFGFAEYGSKEHAQQALKALQGRQLDGHAVQVKLSSRGVADAATQRRAEASKNSTSKESAKLMIRNLAFQATKRDVHELVSNYGQLKMVRLPTKPQGGHRGFAFAEFLTTQEAKRVKEALAGTHLYGRHLVIEYAEKDTNNLDELRKRAGKQLAQVTEADFRDKKRRKIVMDGEEGFDSDED</sequence>
<feature type="domain" description="RRM" evidence="8">
    <location>
        <begin position="1543"/>
        <end position="1621"/>
    </location>
</feature>
<feature type="region of interest" description="Disordered" evidence="6">
    <location>
        <begin position="909"/>
        <end position="1010"/>
    </location>
</feature>
<dbReference type="PROSITE" id="PS50090">
    <property type="entry name" value="MYB_LIKE"/>
    <property type="match status" value="1"/>
</dbReference>
<dbReference type="PROSITE" id="PS51294">
    <property type="entry name" value="HTH_MYB"/>
    <property type="match status" value="1"/>
</dbReference>
<dbReference type="CDD" id="cd12318">
    <property type="entry name" value="RRM5_RBM19_like"/>
    <property type="match status" value="1"/>
</dbReference>
<dbReference type="InterPro" id="IPR000504">
    <property type="entry name" value="RRM_dom"/>
</dbReference>
<dbReference type="CDD" id="cd12320">
    <property type="entry name" value="RRM6_RBM19_RRM5_MRD1"/>
    <property type="match status" value="1"/>
</dbReference>
<feature type="compositionally biased region" description="Acidic residues" evidence="6">
    <location>
        <begin position="1420"/>
        <end position="1431"/>
    </location>
</feature>
<dbReference type="Gene3D" id="3.30.70.330">
    <property type="match status" value="5"/>
</dbReference>
<feature type="region of interest" description="Disordered" evidence="6">
    <location>
        <begin position="436"/>
        <end position="616"/>
    </location>
</feature>
<dbReference type="PANTHER" id="PTHR48039">
    <property type="entry name" value="RNA-BINDING MOTIF PROTEIN 14B"/>
    <property type="match status" value="1"/>
</dbReference>
<feature type="region of interest" description="Disordered" evidence="6">
    <location>
        <begin position="1349"/>
        <end position="1435"/>
    </location>
</feature>
<dbReference type="CDD" id="cd12565">
    <property type="entry name" value="RRM1_MRD1"/>
    <property type="match status" value="1"/>
</dbReference>
<feature type="compositionally biased region" description="Low complexity" evidence="6">
    <location>
        <begin position="948"/>
        <end position="973"/>
    </location>
</feature>
<feature type="compositionally biased region" description="Basic and acidic residues" evidence="6">
    <location>
        <begin position="381"/>
        <end position="404"/>
    </location>
</feature>
<evidence type="ECO:0000313" key="11">
    <source>
        <dbReference type="Proteomes" id="UP001150569"/>
    </source>
</evidence>
<feature type="compositionally biased region" description="Low complexity" evidence="6">
    <location>
        <begin position="239"/>
        <end position="253"/>
    </location>
</feature>
<dbReference type="InterPro" id="IPR035979">
    <property type="entry name" value="RBD_domain_sf"/>
</dbReference>
<dbReference type="EMBL" id="JANBPT010000110">
    <property type="protein sequence ID" value="KAJ1927612.1"/>
    <property type="molecule type" value="Genomic_DNA"/>
</dbReference>
<dbReference type="Pfam" id="PF00249">
    <property type="entry name" value="Myb_DNA-binding"/>
    <property type="match status" value="1"/>
</dbReference>
<evidence type="ECO:0000259" key="8">
    <source>
        <dbReference type="PROSITE" id="PS50102"/>
    </source>
</evidence>
<protein>
    <submittedName>
        <fullName evidence="10">Multiple RNA-binding domain-containing protein 1</fullName>
    </submittedName>
</protein>
<dbReference type="InterPro" id="IPR001005">
    <property type="entry name" value="SANT/Myb"/>
</dbReference>
<feature type="domain" description="HTH myb-type" evidence="9">
    <location>
        <begin position="749"/>
        <end position="808"/>
    </location>
</feature>
<accession>A0A9W8ABJ2</accession>
<evidence type="ECO:0000259" key="7">
    <source>
        <dbReference type="PROSITE" id="PS50090"/>
    </source>
</evidence>
<dbReference type="SUPFAM" id="SSF46689">
    <property type="entry name" value="Homeodomain-like"/>
    <property type="match status" value="1"/>
</dbReference>
<feature type="domain" description="RRM" evidence="8">
    <location>
        <begin position="1149"/>
        <end position="1226"/>
    </location>
</feature>
<dbReference type="CDD" id="cd12317">
    <property type="entry name" value="RRM4_RBM19_RRM3_MRD1"/>
    <property type="match status" value="1"/>
</dbReference>
<feature type="compositionally biased region" description="Basic and acidic residues" evidence="6">
    <location>
        <begin position="103"/>
        <end position="112"/>
    </location>
</feature>
<evidence type="ECO:0000256" key="2">
    <source>
        <dbReference type="ARBA" id="ARBA00022737"/>
    </source>
</evidence>
<dbReference type="InterPro" id="IPR012677">
    <property type="entry name" value="Nucleotide-bd_a/b_plait_sf"/>
</dbReference>
<dbReference type="InterPro" id="IPR009057">
    <property type="entry name" value="Homeodomain-like_sf"/>
</dbReference>
<dbReference type="PROSITE" id="PS50102">
    <property type="entry name" value="RRM"/>
    <property type="match status" value="5"/>
</dbReference>
<dbReference type="InterPro" id="IPR017930">
    <property type="entry name" value="Myb_dom"/>
</dbReference>
<evidence type="ECO:0000256" key="5">
    <source>
        <dbReference type="PROSITE-ProRule" id="PRU00176"/>
    </source>
</evidence>
<feature type="region of interest" description="Disordered" evidence="6">
    <location>
        <begin position="236"/>
        <end position="274"/>
    </location>
</feature>
<reference evidence="10" key="1">
    <citation type="submission" date="2022-07" db="EMBL/GenBank/DDBJ databases">
        <title>Phylogenomic reconstructions and comparative analyses of Kickxellomycotina fungi.</title>
        <authorList>
            <person name="Reynolds N.K."/>
            <person name="Stajich J.E."/>
            <person name="Barry K."/>
            <person name="Grigoriev I.V."/>
            <person name="Crous P."/>
            <person name="Smith M.E."/>
        </authorList>
    </citation>
    <scope>NUCLEOTIDE SEQUENCE</scope>
    <source>
        <strain evidence="10">RSA 861</strain>
    </source>
</reference>
<feature type="domain" description="RRM" evidence="8">
    <location>
        <begin position="1870"/>
        <end position="1953"/>
    </location>
</feature>
<feature type="compositionally biased region" description="Polar residues" evidence="6">
    <location>
        <begin position="514"/>
        <end position="531"/>
    </location>
</feature>
<evidence type="ECO:0000313" key="10">
    <source>
        <dbReference type="EMBL" id="KAJ1927612.1"/>
    </source>
</evidence>
<feature type="region of interest" description="Disordered" evidence="6">
    <location>
        <begin position="303"/>
        <end position="328"/>
    </location>
</feature>
<evidence type="ECO:0000259" key="9">
    <source>
        <dbReference type="PROSITE" id="PS51294"/>
    </source>
</evidence>
<keyword evidence="2" id="KW-0677">Repeat</keyword>
<feature type="compositionally biased region" description="Basic and acidic residues" evidence="6">
    <location>
        <begin position="591"/>
        <end position="616"/>
    </location>
</feature>
<evidence type="ECO:0000256" key="6">
    <source>
        <dbReference type="SAM" id="MobiDB-lite"/>
    </source>
</evidence>
<feature type="region of interest" description="Disordered" evidence="6">
    <location>
        <begin position="70"/>
        <end position="132"/>
    </location>
</feature>
<dbReference type="GO" id="GO:0005730">
    <property type="term" value="C:nucleolus"/>
    <property type="evidence" value="ECO:0007669"/>
    <property type="project" value="TreeGrafter"/>
</dbReference>
<feature type="compositionally biased region" description="Polar residues" evidence="6">
    <location>
        <begin position="1074"/>
        <end position="1089"/>
    </location>
</feature>
<comment type="caution">
    <text evidence="10">The sequence shown here is derived from an EMBL/GenBank/DDBJ whole genome shotgun (WGS) entry which is preliminary data.</text>
</comment>
<feature type="compositionally biased region" description="Polar residues" evidence="6">
    <location>
        <begin position="304"/>
        <end position="318"/>
    </location>
</feature>
<dbReference type="SMART" id="SM00717">
    <property type="entry name" value="SANT"/>
    <property type="match status" value="1"/>
</dbReference>
<evidence type="ECO:0000256" key="4">
    <source>
        <dbReference type="ARBA" id="ARBA00023242"/>
    </source>
</evidence>
<dbReference type="SMART" id="SM00360">
    <property type="entry name" value="RRM"/>
    <property type="match status" value="5"/>
</dbReference>
<dbReference type="SUPFAM" id="SSF54928">
    <property type="entry name" value="RNA-binding domain, RBD"/>
    <property type="match status" value="3"/>
</dbReference>
<feature type="region of interest" description="Disordered" evidence="6">
    <location>
        <begin position="842"/>
        <end position="871"/>
    </location>
</feature>
<feature type="domain" description="Myb-like" evidence="7">
    <location>
        <begin position="753"/>
        <end position="804"/>
    </location>
</feature>
<name>A0A9W8ABJ2_9FUNG</name>
<comment type="subcellular location">
    <subcellularLocation>
        <location evidence="1">Nucleus</location>
    </subcellularLocation>
</comment>
<organism evidence="10 11">
    <name type="scientific">Tieghemiomyces parasiticus</name>
    <dbReference type="NCBI Taxonomy" id="78921"/>
    <lineage>
        <taxon>Eukaryota</taxon>
        <taxon>Fungi</taxon>
        <taxon>Fungi incertae sedis</taxon>
        <taxon>Zoopagomycota</taxon>
        <taxon>Kickxellomycotina</taxon>
        <taxon>Dimargaritomycetes</taxon>
        <taxon>Dimargaritales</taxon>
        <taxon>Dimargaritaceae</taxon>
        <taxon>Tieghemiomyces</taxon>
    </lineage>
</organism>
<feature type="domain" description="RRM" evidence="8">
    <location>
        <begin position="1976"/>
        <end position="2053"/>
    </location>
</feature>
<feature type="region of interest" description="Disordered" evidence="6">
    <location>
        <begin position="342"/>
        <end position="404"/>
    </location>
</feature>
<feature type="region of interest" description="Disordered" evidence="6">
    <location>
        <begin position="1453"/>
        <end position="1501"/>
    </location>
</feature>
<keyword evidence="3 5" id="KW-0694">RNA-binding</keyword>
<dbReference type="Proteomes" id="UP001150569">
    <property type="component" value="Unassembled WGS sequence"/>
</dbReference>
<gene>
    <name evidence="10" type="primary">MRD1_1</name>
    <name evidence="10" type="ORF">IWQ60_002791</name>
</gene>